<dbReference type="EMBL" id="KQ435951">
    <property type="protein sequence ID" value="KOX68126.1"/>
    <property type="molecule type" value="Genomic_DNA"/>
</dbReference>
<keyword evidence="2" id="KW-1185">Reference proteome</keyword>
<evidence type="ECO:0000313" key="1">
    <source>
        <dbReference type="EMBL" id="KOX68126.1"/>
    </source>
</evidence>
<sequence>MIPWLSIWVVVRCRSRKAKAHTSKLLSRQPKSRENKFLISSLLGLLIVDCKISRIQTKHEVLISMFAK</sequence>
<reference evidence="1 2" key="1">
    <citation type="submission" date="2015-07" db="EMBL/GenBank/DDBJ databases">
        <title>The genome of Melipona quadrifasciata.</title>
        <authorList>
            <person name="Pan H."/>
            <person name="Kapheim K."/>
        </authorList>
    </citation>
    <scope>NUCLEOTIDE SEQUENCE [LARGE SCALE GENOMIC DNA]</scope>
    <source>
        <strain evidence="1">0111107301</strain>
        <tissue evidence="1">Whole body</tissue>
    </source>
</reference>
<organism evidence="1 2">
    <name type="scientific">Melipona quadrifasciata</name>
    <dbReference type="NCBI Taxonomy" id="166423"/>
    <lineage>
        <taxon>Eukaryota</taxon>
        <taxon>Metazoa</taxon>
        <taxon>Ecdysozoa</taxon>
        <taxon>Arthropoda</taxon>
        <taxon>Hexapoda</taxon>
        <taxon>Insecta</taxon>
        <taxon>Pterygota</taxon>
        <taxon>Neoptera</taxon>
        <taxon>Endopterygota</taxon>
        <taxon>Hymenoptera</taxon>
        <taxon>Apocrita</taxon>
        <taxon>Aculeata</taxon>
        <taxon>Apoidea</taxon>
        <taxon>Anthophila</taxon>
        <taxon>Apidae</taxon>
        <taxon>Melipona</taxon>
    </lineage>
</organism>
<dbReference type="Proteomes" id="UP000053105">
    <property type="component" value="Unassembled WGS sequence"/>
</dbReference>
<accession>A0A0M8ZQV9</accession>
<name>A0A0M8ZQV9_9HYME</name>
<evidence type="ECO:0000313" key="2">
    <source>
        <dbReference type="Proteomes" id="UP000053105"/>
    </source>
</evidence>
<protein>
    <submittedName>
        <fullName evidence="1">Uncharacterized protein</fullName>
    </submittedName>
</protein>
<dbReference type="AlphaFoldDB" id="A0A0M8ZQV9"/>
<gene>
    <name evidence="1" type="ORF">WN51_08034</name>
</gene>
<proteinExistence type="predicted"/>